<accession>A0ABZ1IGL2</accession>
<evidence type="ECO:0000313" key="7">
    <source>
        <dbReference type="Proteomes" id="UP001330812"/>
    </source>
</evidence>
<evidence type="ECO:0000256" key="4">
    <source>
        <dbReference type="ARBA" id="ARBA00025742"/>
    </source>
</evidence>
<gene>
    <name evidence="6" type="ORF">VSH64_14095</name>
</gene>
<keyword evidence="7" id="KW-1185">Reference proteome</keyword>
<organism evidence="6 7">
    <name type="scientific">Amycolatopsis rhabdoformis</name>
    <dbReference type="NCBI Taxonomy" id="1448059"/>
    <lineage>
        <taxon>Bacteria</taxon>
        <taxon>Bacillati</taxon>
        <taxon>Actinomycetota</taxon>
        <taxon>Actinomycetes</taxon>
        <taxon>Pseudonocardiales</taxon>
        <taxon>Pseudonocardiaceae</taxon>
        <taxon>Amycolatopsis</taxon>
    </lineage>
</organism>
<dbReference type="InterPro" id="IPR004843">
    <property type="entry name" value="Calcineurin-like_PHP"/>
</dbReference>
<dbReference type="PANTHER" id="PTHR42988">
    <property type="entry name" value="PHOSPHOHYDROLASE"/>
    <property type="match status" value="1"/>
</dbReference>
<dbReference type="SUPFAM" id="SSF56300">
    <property type="entry name" value="Metallo-dependent phosphatases"/>
    <property type="match status" value="1"/>
</dbReference>
<dbReference type="PANTHER" id="PTHR42988:SF2">
    <property type="entry name" value="CYCLIC NUCLEOTIDE PHOSPHODIESTERASE CBUA0032-RELATED"/>
    <property type="match status" value="1"/>
</dbReference>
<dbReference type="RefSeq" id="WP_326836030.1">
    <property type="nucleotide sequence ID" value="NZ_CP142149.1"/>
</dbReference>
<proteinExistence type="inferred from homology"/>
<comment type="similarity">
    <text evidence="4">Belongs to the cyclic nucleotide phosphodiesterase class-III family.</text>
</comment>
<keyword evidence="3" id="KW-0408">Iron</keyword>
<sequence>MRLTPPELTLIQLSDTHLCAEGELLHGSVDTFATLETALGTITSSRARVHGLLLTGDLANEGKPEAYRRLASALAPAAAELRAEVVYAMGNHDERAAFRRELRPDSPGDGPVDSVRWIEGVRVVVLDSSTPARPDGRLEPAQLEWLRDELASPAPRGSLLAVHHPPLPSPVPSAHLLRLQNADDLATALTGTDVRLIVTGHAHHTGCGSLAGIPVWVGPALAYRSDPLPPPGRLRGRVGAGISRIDLIDGAFVATAVEIGAAPVVYDDDKEERVRYALDKFFKDG</sequence>
<evidence type="ECO:0000256" key="2">
    <source>
        <dbReference type="ARBA" id="ARBA00022801"/>
    </source>
</evidence>
<evidence type="ECO:0000256" key="1">
    <source>
        <dbReference type="ARBA" id="ARBA00022723"/>
    </source>
</evidence>
<feature type="domain" description="Calcineurin-like phosphoesterase" evidence="5">
    <location>
        <begin position="9"/>
        <end position="204"/>
    </location>
</feature>
<dbReference type="Pfam" id="PF00149">
    <property type="entry name" value="Metallophos"/>
    <property type="match status" value="1"/>
</dbReference>
<evidence type="ECO:0000256" key="3">
    <source>
        <dbReference type="ARBA" id="ARBA00023004"/>
    </source>
</evidence>
<keyword evidence="1" id="KW-0479">Metal-binding</keyword>
<name>A0ABZ1IGL2_9PSEU</name>
<reference evidence="6 7" key="1">
    <citation type="journal article" date="2015" name="Int. J. Syst. Evol. Microbiol.">
        <title>Amycolatopsis rhabdoformis sp. nov., an actinomycete isolated from a tropical forest soil.</title>
        <authorList>
            <person name="Souza W.R."/>
            <person name="Silva R.E."/>
            <person name="Goodfellow M."/>
            <person name="Busarakam K."/>
            <person name="Figueiro F.S."/>
            <person name="Ferreira D."/>
            <person name="Rodrigues-Filho E."/>
            <person name="Moraes L.A.B."/>
            <person name="Zucchi T.D."/>
        </authorList>
    </citation>
    <scope>NUCLEOTIDE SEQUENCE [LARGE SCALE GENOMIC DNA]</scope>
    <source>
        <strain evidence="6 7">NCIMB 14900</strain>
    </source>
</reference>
<dbReference type="Proteomes" id="UP001330812">
    <property type="component" value="Chromosome"/>
</dbReference>
<dbReference type="InterPro" id="IPR050884">
    <property type="entry name" value="CNP_phosphodiesterase-III"/>
</dbReference>
<evidence type="ECO:0000313" key="6">
    <source>
        <dbReference type="EMBL" id="WSE33231.1"/>
    </source>
</evidence>
<keyword evidence="2" id="KW-0378">Hydrolase</keyword>
<evidence type="ECO:0000259" key="5">
    <source>
        <dbReference type="Pfam" id="PF00149"/>
    </source>
</evidence>
<dbReference type="InterPro" id="IPR029052">
    <property type="entry name" value="Metallo-depent_PP-like"/>
</dbReference>
<dbReference type="EMBL" id="CP142149">
    <property type="protein sequence ID" value="WSE33231.1"/>
    <property type="molecule type" value="Genomic_DNA"/>
</dbReference>
<protein>
    <submittedName>
        <fullName evidence="6">Metallophosphoesterase</fullName>
    </submittedName>
</protein>
<dbReference type="Gene3D" id="3.60.21.10">
    <property type="match status" value="1"/>
</dbReference>